<comment type="caution">
    <text evidence="1">The sequence shown here is derived from an EMBL/GenBank/DDBJ whole genome shotgun (WGS) entry which is preliminary data.</text>
</comment>
<sequence>MTSKSSPLAPDTLGFVSGAAPHFTKAFHGAALCVSAPRASIPVHHVVRMEAQSARVEEATRSSAVWPPPSMTEEWAQAVERLASSVRGSTLEEADKVLVEADGDEELALKYLTEVSVSDIKRQRELAVEKARSEGDANRVDALREAQMRRQATGSARDFFKGFVDVEGTYVDNGYVDEDADMMGKMAKTIKGWFGRSK</sequence>
<evidence type="ECO:0000313" key="1">
    <source>
        <dbReference type="EMBL" id="PXF43942.1"/>
    </source>
</evidence>
<name>A0A2V3IPD9_9FLOR</name>
<protein>
    <submittedName>
        <fullName evidence="1">Uncharacterized protein</fullName>
    </submittedName>
</protein>
<dbReference type="Proteomes" id="UP000247409">
    <property type="component" value="Unassembled WGS sequence"/>
</dbReference>
<dbReference type="AlphaFoldDB" id="A0A2V3IPD9"/>
<accession>A0A2V3IPD9</accession>
<organism evidence="1 2">
    <name type="scientific">Gracilariopsis chorda</name>
    <dbReference type="NCBI Taxonomy" id="448386"/>
    <lineage>
        <taxon>Eukaryota</taxon>
        <taxon>Rhodophyta</taxon>
        <taxon>Florideophyceae</taxon>
        <taxon>Rhodymeniophycidae</taxon>
        <taxon>Gracilariales</taxon>
        <taxon>Gracilariaceae</taxon>
        <taxon>Gracilariopsis</taxon>
    </lineage>
</organism>
<evidence type="ECO:0000313" key="2">
    <source>
        <dbReference type="Proteomes" id="UP000247409"/>
    </source>
</evidence>
<proteinExistence type="predicted"/>
<dbReference type="OrthoDB" id="5845at2759"/>
<gene>
    <name evidence="1" type="ORF">BWQ96_06311</name>
</gene>
<dbReference type="EMBL" id="NBIV01000107">
    <property type="protein sequence ID" value="PXF43942.1"/>
    <property type="molecule type" value="Genomic_DNA"/>
</dbReference>
<keyword evidence="2" id="KW-1185">Reference proteome</keyword>
<reference evidence="1 2" key="1">
    <citation type="journal article" date="2018" name="Mol. Biol. Evol.">
        <title>Analysis of the draft genome of the red seaweed Gracilariopsis chorda provides insights into genome size evolution in Rhodophyta.</title>
        <authorList>
            <person name="Lee J."/>
            <person name="Yang E.C."/>
            <person name="Graf L."/>
            <person name="Yang J.H."/>
            <person name="Qiu H."/>
            <person name="Zel Zion U."/>
            <person name="Chan C.X."/>
            <person name="Stephens T.G."/>
            <person name="Weber A.P.M."/>
            <person name="Boo G.H."/>
            <person name="Boo S.M."/>
            <person name="Kim K.M."/>
            <person name="Shin Y."/>
            <person name="Jung M."/>
            <person name="Lee S.J."/>
            <person name="Yim H.S."/>
            <person name="Lee J.H."/>
            <person name="Bhattacharya D."/>
            <person name="Yoon H.S."/>
        </authorList>
    </citation>
    <scope>NUCLEOTIDE SEQUENCE [LARGE SCALE GENOMIC DNA]</scope>
    <source>
        <strain evidence="1 2">SKKU-2015</strain>
        <tissue evidence="1">Whole body</tissue>
    </source>
</reference>